<gene>
    <name evidence="2" type="ORF">MPL3365_250111</name>
</gene>
<organism evidence="2 3">
    <name type="scientific">Mesorhizobium plurifarium</name>
    <dbReference type="NCBI Taxonomy" id="69974"/>
    <lineage>
        <taxon>Bacteria</taxon>
        <taxon>Pseudomonadati</taxon>
        <taxon>Pseudomonadota</taxon>
        <taxon>Alphaproteobacteria</taxon>
        <taxon>Hyphomicrobiales</taxon>
        <taxon>Phyllobacteriaceae</taxon>
        <taxon>Mesorhizobium</taxon>
    </lineage>
</organism>
<dbReference type="EMBL" id="CCNE01000018">
    <property type="protein sequence ID" value="CDX57007.1"/>
    <property type="molecule type" value="Genomic_DNA"/>
</dbReference>
<proteinExistence type="predicted"/>
<accession>A0A090G5A3</accession>
<reference evidence="2 3" key="1">
    <citation type="submission" date="2014-08" db="EMBL/GenBank/DDBJ databases">
        <authorList>
            <person name="Moulin Lionel"/>
        </authorList>
    </citation>
    <scope>NUCLEOTIDE SEQUENCE [LARGE SCALE GENOMIC DNA]</scope>
</reference>
<dbReference type="Proteomes" id="UP000046122">
    <property type="component" value="Unassembled WGS sequence"/>
</dbReference>
<sequence>MTGAPARERSPLFSSAQRASRRRVSSLRPDQFEKRRLMVKFWTLVLTEIHMFNTGQATEQHAIWEEYTVWRPMFR</sequence>
<feature type="compositionally biased region" description="Basic and acidic residues" evidence="1">
    <location>
        <begin position="1"/>
        <end position="10"/>
    </location>
</feature>
<feature type="region of interest" description="Disordered" evidence="1">
    <location>
        <begin position="1"/>
        <end position="27"/>
    </location>
</feature>
<evidence type="ECO:0000313" key="3">
    <source>
        <dbReference type="Proteomes" id="UP000046122"/>
    </source>
</evidence>
<evidence type="ECO:0000256" key="1">
    <source>
        <dbReference type="SAM" id="MobiDB-lite"/>
    </source>
</evidence>
<protein>
    <submittedName>
        <fullName evidence="2">Uncharacterized protein</fullName>
    </submittedName>
</protein>
<evidence type="ECO:0000313" key="2">
    <source>
        <dbReference type="EMBL" id="CDX57007.1"/>
    </source>
</evidence>
<name>A0A090G5A3_MESPL</name>
<dbReference type="AlphaFoldDB" id="A0A090G5A3"/>